<name>A0A8J6GHH0_MICOH</name>
<organism evidence="18 19">
    <name type="scientific">Microtus ochrogaster</name>
    <name type="common">Prairie vole</name>
    <dbReference type="NCBI Taxonomy" id="79684"/>
    <lineage>
        <taxon>Eukaryota</taxon>
        <taxon>Metazoa</taxon>
        <taxon>Chordata</taxon>
        <taxon>Craniata</taxon>
        <taxon>Vertebrata</taxon>
        <taxon>Euteleostomi</taxon>
        <taxon>Mammalia</taxon>
        <taxon>Eutheria</taxon>
        <taxon>Euarchontoglires</taxon>
        <taxon>Glires</taxon>
        <taxon>Rodentia</taxon>
        <taxon>Myomorpha</taxon>
        <taxon>Muroidea</taxon>
        <taxon>Cricetidae</taxon>
        <taxon>Arvicolinae</taxon>
        <taxon>Microtus</taxon>
    </lineage>
</organism>
<proteinExistence type="inferred from homology"/>
<keyword evidence="9" id="KW-0808">Transferase</keyword>
<evidence type="ECO:0000313" key="18">
    <source>
        <dbReference type="EMBL" id="KAH0510377.1"/>
    </source>
</evidence>
<evidence type="ECO:0000259" key="17">
    <source>
        <dbReference type="PROSITE" id="PS50011"/>
    </source>
</evidence>
<keyword evidence="13" id="KW-0112">Calmodulin-binding</keyword>
<dbReference type="InterPro" id="IPR011009">
    <property type="entry name" value="Kinase-like_dom_sf"/>
</dbReference>
<evidence type="ECO:0000313" key="19">
    <source>
        <dbReference type="Proteomes" id="UP000710432"/>
    </source>
</evidence>
<dbReference type="EC" id="2.7.11.18" evidence="4"/>
<feature type="compositionally biased region" description="Basic and acidic residues" evidence="16">
    <location>
        <begin position="511"/>
        <end position="524"/>
    </location>
</feature>
<keyword evidence="11 18" id="KW-0418">Kinase</keyword>
<dbReference type="AlphaFoldDB" id="A0A8J6GHH0"/>
<dbReference type="Gene3D" id="1.10.510.10">
    <property type="entry name" value="Transferase(Phosphotransferase) domain 1"/>
    <property type="match status" value="1"/>
</dbReference>
<feature type="binding site" evidence="15">
    <location>
        <position position="702"/>
    </location>
    <ligand>
        <name>ATP</name>
        <dbReference type="ChEBI" id="CHEBI:30616"/>
    </ligand>
</feature>
<sequence length="970" mass="104133">MLFYPMSGRGKNAVSSERGPRVTGGGNPHSMAPGVKDPLLVSASTAHAPASASAHWVQSLTTTPGLLLSRLPATTLPFSIQQQRLELDKQKHTPTYLMATENGADELGIQSLSAEQTPKGASGDGTPASEEDPSPPVTEKDPGPSNTKKDPGTEKDPGPSNTKKDPDTEKDPGLPNMKKDPGTEKDPGPPNTKKDPETEKDPGTPNTKKEPGTEKGLAPSNTKQDPGTEKDPGPPNTKKDPGTEKDLGPPNMKKDPGIEKDLAPPNTKKDPGTEKDPGFPNTKKDPGAEKDPGPLNTKQDPGTEKDLGPPNTKQDPGTEKDLGPPNTKKDPGTEKDLGPPNTKKDPGTEKDLGPPNTKKDPDTEKDLGPPNTKKDPGTEKDLGLSNTEEDLGTEKVPGPPNTKKDPGTEKDLGPLSTKKDPDTPHPKKGSDPPSLKKDAKAPAPAEKGDPTPASASSQGPSGEGDRDGGPAEGSVGPPAALPQPSATPEASVQNQDANQALSGKQGPGEPKAGRKAAECREAGRRGSPAFLHSPSCPAVISCSEKTQVEKPLSETTELIFTGVSVTPDSQDPGPAKAEGGTNTLEENQKAEAEKAPGQAGQAKVQGDTSQRIEFQAVPSERAEVGQALCLPAREEDCFQILDDCPPPPAPFPHRIVELRTGNVNSEFSMNSKESLGGGKFGAVCTCTDKATGLKLAAKVIKKQTPKDKEMVLLEIEVMNQLNHRNLIQLYSAIETSHEIILFMEYIEGGELFERIVDEDYQLTEVDTMVFVRQICDGILFMHKMRVLHLDLKDLSLLRESANRPEGYNPNEKLKVNFGTPEFLSPEVVNYDQISDKTDMWSLGVITYMLLSGLSPFLGDDDTETLNNVLSANWYFDEETFEAVSDEAKDFVSNLIMKDQSARMSAEQCLAHPWLNNLAEKAKRCNRRLKSQILLKKYLMKRRWKKNFIAVSAANRFKKISSSGALMALGV</sequence>
<evidence type="ECO:0000256" key="7">
    <source>
        <dbReference type="ARBA" id="ARBA00022527"/>
    </source>
</evidence>
<evidence type="ECO:0000256" key="15">
    <source>
        <dbReference type="PROSITE-ProRule" id="PRU10141"/>
    </source>
</evidence>
<evidence type="ECO:0000256" key="10">
    <source>
        <dbReference type="ARBA" id="ARBA00022741"/>
    </source>
</evidence>
<keyword evidence="7" id="KW-0723">Serine/threonine-protein kinase</keyword>
<evidence type="ECO:0000256" key="12">
    <source>
        <dbReference type="ARBA" id="ARBA00022840"/>
    </source>
</evidence>
<dbReference type="GO" id="GO:0004687">
    <property type="term" value="F:myosin light chain kinase activity"/>
    <property type="evidence" value="ECO:0007669"/>
    <property type="project" value="UniProtKB-EC"/>
</dbReference>
<feature type="compositionally biased region" description="Polar residues" evidence="16">
    <location>
        <begin position="484"/>
        <end position="502"/>
    </location>
</feature>
<feature type="domain" description="Protein kinase" evidence="17">
    <location>
        <begin position="669"/>
        <end position="914"/>
    </location>
</feature>
<dbReference type="EMBL" id="JAATJU010022523">
    <property type="protein sequence ID" value="KAH0510377.1"/>
    <property type="molecule type" value="Genomic_DNA"/>
</dbReference>
<dbReference type="PANTHER" id="PTHR24347">
    <property type="entry name" value="SERINE/THREONINE-PROTEIN KINASE"/>
    <property type="match status" value="1"/>
</dbReference>
<evidence type="ECO:0000256" key="4">
    <source>
        <dbReference type="ARBA" id="ARBA00012430"/>
    </source>
</evidence>
<protein>
    <recommendedName>
        <fullName evidence="5">Myosin light chain kinase 2, skeletal/cardiac muscle</fullName>
        <ecNumber evidence="4">2.7.11.18</ecNumber>
    </recommendedName>
</protein>
<evidence type="ECO:0000256" key="2">
    <source>
        <dbReference type="ARBA" id="ARBA00006692"/>
    </source>
</evidence>
<feature type="compositionally biased region" description="Basic and acidic residues" evidence="16">
    <location>
        <begin position="316"/>
        <end position="382"/>
    </location>
</feature>
<dbReference type="Pfam" id="PF00069">
    <property type="entry name" value="Pkinase"/>
    <property type="match status" value="1"/>
</dbReference>
<feature type="region of interest" description="Disordered" evidence="16">
    <location>
        <begin position="586"/>
        <end position="607"/>
    </location>
</feature>
<dbReference type="Proteomes" id="UP000710432">
    <property type="component" value="Unassembled WGS sequence"/>
</dbReference>
<comment type="similarity">
    <text evidence="2">Belongs to the protein kinase superfamily. CAMK Ser/Thr protein kinase family.</text>
</comment>
<dbReference type="SUPFAM" id="SSF56112">
    <property type="entry name" value="Protein kinase-like (PK-like)"/>
    <property type="match status" value="1"/>
</dbReference>
<accession>A0A8J6GHH0</accession>
<evidence type="ECO:0000256" key="9">
    <source>
        <dbReference type="ARBA" id="ARBA00022679"/>
    </source>
</evidence>
<keyword evidence="10 15" id="KW-0547">Nucleotide-binding</keyword>
<dbReference type="InterPro" id="IPR017441">
    <property type="entry name" value="Protein_kinase_ATP_BS"/>
</dbReference>
<feature type="region of interest" description="Disordered" evidence="16">
    <location>
        <begin position="1"/>
        <end position="32"/>
    </location>
</feature>
<keyword evidence="6" id="KW-0963">Cytoplasm</keyword>
<gene>
    <name evidence="18" type="ORF">LTLLF_155135</name>
</gene>
<evidence type="ECO:0000256" key="1">
    <source>
        <dbReference type="ARBA" id="ARBA00004496"/>
    </source>
</evidence>
<evidence type="ECO:0000256" key="14">
    <source>
        <dbReference type="ARBA" id="ARBA00045834"/>
    </source>
</evidence>
<comment type="caution">
    <text evidence="18">The sequence shown here is derived from an EMBL/GenBank/DDBJ whole genome shotgun (WGS) entry which is preliminary data.</text>
</comment>
<dbReference type="GO" id="GO:0005516">
    <property type="term" value="F:calmodulin binding"/>
    <property type="evidence" value="ECO:0007669"/>
    <property type="project" value="UniProtKB-KW"/>
</dbReference>
<evidence type="ECO:0000256" key="16">
    <source>
        <dbReference type="SAM" id="MobiDB-lite"/>
    </source>
</evidence>
<keyword evidence="8" id="KW-0597">Phosphoprotein</keyword>
<comment type="subcellular location">
    <subcellularLocation>
        <location evidence="1">Cytoplasm</location>
    </subcellularLocation>
</comment>
<dbReference type="FunFam" id="3.30.200.20:FF:000359">
    <property type="entry name" value="myosin light chain kinase 2, skeletal/cardiac muscle"/>
    <property type="match status" value="1"/>
</dbReference>
<dbReference type="GO" id="GO:0005524">
    <property type="term" value="F:ATP binding"/>
    <property type="evidence" value="ECO:0007669"/>
    <property type="project" value="UniProtKB-UniRule"/>
</dbReference>
<feature type="compositionally biased region" description="Basic and acidic residues" evidence="16">
    <location>
        <begin position="138"/>
        <end position="213"/>
    </location>
</feature>
<evidence type="ECO:0000256" key="6">
    <source>
        <dbReference type="ARBA" id="ARBA00022490"/>
    </source>
</evidence>
<feature type="compositionally biased region" description="Basic and acidic residues" evidence="16">
    <location>
        <begin position="226"/>
        <end position="292"/>
    </location>
</feature>
<evidence type="ECO:0000256" key="13">
    <source>
        <dbReference type="ARBA" id="ARBA00022860"/>
    </source>
</evidence>
<evidence type="ECO:0000256" key="8">
    <source>
        <dbReference type="ARBA" id="ARBA00022553"/>
    </source>
</evidence>
<feature type="region of interest" description="Disordered" evidence="16">
    <location>
        <begin position="115"/>
        <end position="536"/>
    </location>
</feature>
<dbReference type="FunFam" id="1.10.510.10:FF:000135">
    <property type="entry name" value="Putative myosin light chain kinase 3"/>
    <property type="match status" value="1"/>
</dbReference>
<keyword evidence="12 15" id="KW-0067">ATP-binding</keyword>
<dbReference type="PROSITE" id="PS00107">
    <property type="entry name" value="PROTEIN_KINASE_ATP"/>
    <property type="match status" value="1"/>
</dbReference>
<evidence type="ECO:0000256" key="5">
    <source>
        <dbReference type="ARBA" id="ARBA00019315"/>
    </source>
</evidence>
<comment type="subunit">
    <text evidence="3">May interact with centrin.</text>
</comment>
<dbReference type="GO" id="GO:0005737">
    <property type="term" value="C:cytoplasm"/>
    <property type="evidence" value="ECO:0007669"/>
    <property type="project" value="UniProtKB-SubCell"/>
</dbReference>
<reference evidence="18" key="1">
    <citation type="submission" date="2020-03" db="EMBL/GenBank/DDBJ databases">
        <title>Studies in the Genomics of Life Span.</title>
        <authorList>
            <person name="Glass D."/>
        </authorList>
    </citation>
    <scope>NUCLEOTIDE SEQUENCE</scope>
    <source>
        <strain evidence="18">LTLLF</strain>
        <tissue evidence="18">Muscle</tissue>
    </source>
</reference>
<evidence type="ECO:0000256" key="3">
    <source>
        <dbReference type="ARBA" id="ARBA00011336"/>
    </source>
</evidence>
<feature type="compositionally biased region" description="Basic and acidic residues" evidence="16">
    <location>
        <begin position="402"/>
        <end position="440"/>
    </location>
</feature>
<dbReference type="Gene3D" id="3.30.200.20">
    <property type="entry name" value="Phosphorylase Kinase, domain 1"/>
    <property type="match status" value="1"/>
</dbReference>
<comment type="function">
    <text evidence="14">Implicated in the level of global muscle contraction and cardiac function. Phosphorylates a specific serine in the N-terminus of a myosin light chain.</text>
</comment>
<evidence type="ECO:0000256" key="11">
    <source>
        <dbReference type="ARBA" id="ARBA00022777"/>
    </source>
</evidence>
<dbReference type="PROSITE" id="PS50011">
    <property type="entry name" value="PROTEIN_KINASE_DOM"/>
    <property type="match status" value="1"/>
</dbReference>
<dbReference type="InterPro" id="IPR000719">
    <property type="entry name" value="Prot_kinase_dom"/>
</dbReference>